<feature type="chain" id="PRO_5022079492" description="DUF3313 domain-containing protein" evidence="1">
    <location>
        <begin position="20"/>
        <end position="295"/>
    </location>
</feature>
<evidence type="ECO:0000256" key="1">
    <source>
        <dbReference type="SAM" id="SignalP"/>
    </source>
</evidence>
<dbReference type="AlphaFoldDB" id="A0A516H2W4"/>
<dbReference type="KEGG" id="fer:FNB15_12900"/>
<dbReference type="OrthoDB" id="8448536at2"/>
<dbReference type="EMBL" id="CP041636">
    <property type="protein sequence ID" value="QDO98114.1"/>
    <property type="molecule type" value="Genomic_DNA"/>
</dbReference>
<protein>
    <recommendedName>
        <fullName evidence="4">DUF3313 domain-containing protein</fullName>
    </recommendedName>
</protein>
<sequence>MFSVKHLSLAILAAGFVTAACQPLPQPFQADSRAKATDVLIRPIGEASLFIPPVSGLPQGPDAALAETLAKALNEKDVPASATGRNRLTSVLTVRLEPRGGDAVWSWDERAPDGSLQAGESLSLGVAPARLAANDATAVKQAAAIMAEAIARKLNAAVIEAVQTDARPVMLAVKECEGAPGDGNRALRQAMREILILGGRNPLPDATGADYVIGCRVNVWQDTPDSERVTIEWVLLGASGNPLGDVKQANRIPRGQLAGTWGNTAHIIAQGGWQGLSEILERRQRSRPTVPPAKS</sequence>
<reference evidence="2 3" key="1">
    <citation type="submission" date="2019-07" db="EMBL/GenBank/DDBJ databases">
        <title>Genome sequencing for Ferrovibrio sp. K5.</title>
        <authorList>
            <person name="Park S.-J."/>
        </authorList>
    </citation>
    <scope>NUCLEOTIDE SEQUENCE [LARGE SCALE GENOMIC DNA]</scope>
    <source>
        <strain evidence="2 3">K5</strain>
    </source>
</reference>
<keyword evidence="1" id="KW-0732">Signal</keyword>
<evidence type="ECO:0008006" key="4">
    <source>
        <dbReference type="Google" id="ProtNLM"/>
    </source>
</evidence>
<proteinExistence type="predicted"/>
<accession>A0A516H2W4</accession>
<evidence type="ECO:0000313" key="3">
    <source>
        <dbReference type="Proteomes" id="UP000317496"/>
    </source>
</evidence>
<gene>
    <name evidence="2" type="ORF">FNB15_12900</name>
</gene>
<feature type="signal peptide" evidence="1">
    <location>
        <begin position="1"/>
        <end position="19"/>
    </location>
</feature>
<dbReference type="RefSeq" id="WP_144069095.1">
    <property type="nucleotide sequence ID" value="NZ_CP041636.1"/>
</dbReference>
<organism evidence="2 3">
    <name type="scientific">Ferrovibrio terrae</name>
    <dbReference type="NCBI Taxonomy" id="2594003"/>
    <lineage>
        <taxon>Bacteria</taxon>
        <taxon>Pseudomonadati</taxon>
        <taxon>Pseudomonadota</taxon>
        <taxon>Alphaproteobacteria</taxon>
        <taxon>Rhodospirillales</taxon>
        <taxon>Rhodospirillaceae</taxon>
        <taxon>Ferrovibrio</taxon>
    </lineage>
</organism>
<name>A0A516H2W4_9PROT</name>
<dbReference type="Proteomes" id="UP000317496">
    <property type="component" value="Chromosome"/>
</dbReference>
<dbReference type="PROSITE" id="PS51257">
    <property type="entry name" value="PROKAR_LIPOPROTEIN"/>
    <property type="match status" value="1"/>
</dbReference>
<evidence type="ECO:0000313" key="2">
    <source>
        <dbReference type="EMBL" id="QDO98114.1"/>
    </source>
</evidence>
<keyword evidence="3" id="KW-1185">Reference proteome</keyword>